<sequence length="128" mass="13946">MTMASLSDLARKLYDILVIENQALRDVDFRTAGQILPHKQACIDALVAARQQTSEAHGLLADGVVRLERALEENRLLLQRAMQVQSRIMSLLAQAARSDAPMGTAYGARGGYSQGDGASRAMAIHKRI</sequence>
<reference evidence="2 4" key="1">
    <citation type="submission" date="2020-06" db="EMBL/GenBank/DDBJ databases">
        <title>Description of novel acetic acid bacteria.</title>
        <authorList>
            <person name="Sombolestani A."/>
        </authorList>
    </citation>
    <scope>NUCLEOTIDE SEQUENCE [LARGE SCALE GENOMIC DNA]</scope>
    <source>
        <strain evidence="2 4">LMG 26838</strain>
    </source>
</reference>
<protein>
    <recommendedName>
        <fullName evidence="5">Flagellar protein FlgN</fullName>
    </recommendedName>
</protein>
<comment type="caution">
    <text evidence="2">The sequence shown here is derived from an EMBL/GenBank/DDBJ whole genome shotgun (WGS) entry which is preliminary data.</text>
</comment>
<gene>
    <name evidence="1" type="ORF">FHR90_001732</name>
    <name evidence="2" type="ORF">HUK83_02935</name>
</gene>
<evidence type="ECO:0000313" key="3">
    <source>
        <dbReference type="Proteomes" id="UP000557688"/>
    </source>
</evidence>
<keyword evidence="3" id="KW-1185">Reference proteome</keyword>
<dbReference type="Proteomes" id="UP000557688">
    <property type="component" value="Unassembled WGS sequence"/>
</dbReference>
<dbReference type="EMBL" id="JABXXQ010000026">
    <property type="protein sequence ID" value="NVN29294.1"/>
    <property type="molecule type" value="Genomic_DNA"/>
</dbReference>
<dbReference type="AlphaFoldDB" id="A0A850NK48"/>
<dbReference type="Proteomes" id="UP000565205">
    <property type="component" value="Unassembled WGS sequence"/>
</dbReference>
<organism evidence="2 4">
    <name type="scientific">Endobacter medicaginis</name>
    <dbReference type="NCBI Taxonomy" id="1181271"/>
    <lineage>
        <taxon>Bacteria</taxon>
        <taxon>Pseudomonadati</taxon>
        <taxon>Pseudomonadota</taxon>
        <taxon>Alphaproteobacteria</taxon>
        <taxon>Acetobacterales</taxon>
        <taxon>Acetobacteraceae</taxon>
        <taxon>Endobacter</taxon>
    </lineage>
</organism>
<evidence type="ECO:0000313" key="4">
    <source>
        <dbReference type="Proteomes" id="UP000565205"/>
    </source>
</evidence>
<reference evidence="1 3" key="2">
    <citation type="submission" date="2020-08" db="EMBL/GenBank/DDBJ databases">
        <title>Genomic Encyclopedia of Type Strains, Phase III (KMG-III): the genomes of soil and plant-associated and newly described type strains.</title>
        <authorList>
            <person name="Whitman W."/>
        </authorList>
    </citation>
    <scope>NUCLEOTIDE SEQUENCE [LARGE SCALE GENOMIC DNA]</scope>
    <source>
        <strain evidence="1 3">CECT 8088</strain>
    </source>
</reference>
<dbReference type="RefSeq" id="WP_176622019.1">
    <property type="nucleotide sequence ID" value="NZ_JABXXQ010000026.1"/>
</dbReference>
<dbReference type="EMBL" id="JACHXV010000005">
    <property type="protein sequence ID" value="MBB3173900.1"/>
    <property type="molecule type" value="Genomic_DNA"/>
</dbReference>
<name>A0A850NK48_9PROT</name>
<evidence type="ECO:0000313" key="1">
    <source>
        <dbReference type="EMBL" id="MBB3173900.1"/>
    </source>
</evidence>
<evidence type="ECO:0000313" key="2">
    <source>
        <dbReference type="EMBL" id="NVN29294.1"/>
    </source>
</evidence>
<accession>A0A850NK48</accession>
<proteinExistence type="predicted"/>
<evidence type="ECO:0008006" key="5">
    <source>
        <dbReference type="Google" id="ProtNLM"/>
    </source>
</evidence>